<accession>A0A1V6V8P2</accession>
<proteinExistence type="predicted"/>
<organism evidence="1 2">
    <name type="scientific">Penicillium coprophilum</name>
    <dbReference type="NCBI Taxonomy" id="36646"/>
    <lineage>
        <taxon>Eukaryota</taxon>
        <taxon>Fungi</taxon>
        <taxon>Dikarya</taxon>
        <taxon>Ascomycota</taxon>
        <taxon>Pezizomycotina</taxon>
        <taxon>Eurotiomycetes</taxon>
        <taxon>Eurotiomycetidae</taxon>
        <taxon>Eurotiales</taxon>
        <taxon>Aspergillaceae</taxon>
        <taxon>Penicillium</taxon>
    </lineage>
</organism>
<dbReference type="EMBL" id="MDDG01000001">
    <property type="protein sequence ID" value="OQE46859.1"/>
    <property type="molecule type" value="Genomic_DNA"/>
</dbReference>
<comment type="caution">
    <text evidence="1">The sequence shown here is derived from an EMBL/GenBank/DDBJ whole genome shotgun (WGS) entry which is preliminary data.</text>
</comment>
<protein>
    <submittedName>
        <fullName evidence="1">Uncharacterized protein</fullName>
    </submittedName>
</protein>
<name>A0A1V6V8P2_9EURO</name>
<keyword evidence="2" id="KW-1185">Reference proteome</keyword>
<dbReference type="Proteomes" id="UP000191500">
    <property type="component" value="Unassembled WGS sequence"/>
</dbReference>
<gene>
    <name evidence="1" type="ORF">PENCOP_c001G04546</name>
</gene>
<dbReference type="AlphaFoldDB" id="A0A1V6V8P2"/>
<evidence type="ECO:0000313" key="2">
    <source>
        <dbReference type="Proteomes" id="UP000191500"/>
    </source>
</evidence>
<reference evidence="2" key="1">
    <citation type="journal article" date="2017" name="Nat. Microbiol.">
        <title>Global analysis of biosynthetic gene clusters reveals vast potential of secondary metabolite production in Penicillium species.</title>
        <authorList>
            <person name="Nielsen J.C."/>
            <person name="Grijseels S."/>
            <person name="Prigent S."/>
            <person name="Ji B."/>
            <person name="Dainat J."/>
            <person name="Nielsen K.F."/>
            <person name="Frisvad J.C."/>
            <person name="Workman M."/>
            <person name="Nielsen J."/>
        </authorList>
    </citation>
    <scope>NUCLEOTIDE SEQUENCE [LARGE SCALE GENOMIC DNA]</scope>
    <source>
        <strain evidence="2">IBT 31321</strain>
    </source>
</reference>
<evidence type="ECO:0000313" key="1">
    <source>
        <dbReference type="EMBL" id="OQE46859.1"/>
    </source>
</evidence>
<sequence length="123" mass="14045">MTAVDFYHTPRTISSNPVNKPRWYVLQLEYLGPTTFNYLPQPLDRKINKGSSALPPALSVVGAKTFERHMEYLGQVFFAPEGRMVVLFSKRYEYCGTSSRVFSKCAGRLKLAECEYESFSTTQ</sequence>